<dbReference type="Proteomes" id="UP001201161">
    <property type="component" value="Unassembled WGS sequence"/>
</dbReference>
<dbReference type="Pfam" id="PF13466">
    <property type="entry name" value="STAS_2"/>
    <property type="match status" value="1"/>
</dbReference>
<evidence type="ECO:0000313" key="2">
    <source>
        <dbReference type="EMBL" id="MCF6376688.1"/>
    </source>
</evidence>
<comment type="caution">
    <text evidence="2">The sequence shown here is derived from an EMBL/GenBank/DDBJ whole genome shotgun (WGS) entry which is preliminary data.</text>
</comment>
<proteinExistence type="predicted"/>
<evidence type="ECO:0000259" key="1">
    <source>
        <dbReference type="Pfam" id="PF13466"/>
    </source>
</evidence>
<dbReference type="Gene3D" id="3.30.750.24">
    <property type="entry name" value="STAS domain"/>
    <property type="match status" value="1"/>
</dbReference>
<gene>
    <name evidence="2" type="ORF">L2K70_03650</name>
</gene>
<sequence length="97" mass="10024">MHHITASVAGLTTSIEVDGPLDVIAAYDLCARVDAALRGGARVIGIDLTRVTSASLEGVRGLGRCRDAAIEVGAVLTFTGCSRPFRADLAAVESLRS</sequence>
<dbReference type="InterPro" id="IPR036513">
    <property type="entry name" value="STAS_dom_sf"/>
</dbReference>
<evidence type="ECO:0000313" key="3">
    <source>
        <dbReference type="Proteomes" id="UP001201161"/>
    </source>
</evidence>
<feature type="domain" description="MlaB-like STAS" evidence="1">
    <location>
        <begin position="15"/>
        <end position="90"/>
    </location>
</feature>
<dbReference type="InterPro" id="IPR058548">
    <property type="entry name" value="MlaB-like_STAS"/>
</dbReference>
<dbReference type="EMBL" id="JAKJHZ010000003">
    <property type="protein sequence ID" value="MCF6376688.1"/>
    <property type="molecule type" value="Genomic_DNA"/>
</dbReference>
<protein>
    <submittedName>
        <fullName evidence="2">STAS domain-containing protein</fullName>
    </submittedName>
</protein>
<accession>A0ABS9H9H7</accession>
<reference evidence="2 3" key="1">
    <citation type="submission" date="2022-01" db="EMBL/GenBank/DDBJ databases">
        <title>Nocardioides sp. nov., an actinomycete isolated from mining soil.</title>
        <authorList>
            <person name="Liu L."/>
        </authorList>
    </citation>
    <scope>NUCLEOTIDE SEQUENCE [LARGE SCALE GENOMIC DNA]</scope>
    <source>
        <strain evidence="2 3">KLBMP 9356</strain>
    </source>
</reference>
<organism evidence="2 3">
    <name type="scientific">Nocardioides potassii</name>
    <dbReference type="NCBI Taxonomy" id="2911371"/>
    <lineage>
        <taxon>Bacteria</taxon>
        <taxon>Bacillati</taxon>
        <taxon>Actinomycetota</taxon>
        <taxon>Actinomycetes</taxon>
        <taxon>Propionibacteriales</taxon>
        <taxon>Nocardioidaceae</taxon>
        <taxon>Nocardioides</taxon>
    </lineage>
</organism>
<keyword evidence="3" id="KW-1185">Reference proteome</keyword>
<dbReference type="RefSeq" id="WP_236399120.1">
    <property type="nucleotide sequence ID" value="NZ_JAKJHZ010000003.1"/>
</dbReference>
<name>A0ABS9H9H7_9ACTN</name>
<dbReference type="SUPFAM" id="SSF52091">
    <property type="entry name" value="SpoIIaa-like"/>
    <property type="match status" value="1"/>
</dbReference>